<accession>A0AAN7UPM7</accession>
<evidence type="ECO:0000256" key="1">
    <source>
        <dbReference type="SAM" id="MobiDB-lite"/>
    </source>
</evidence>
<keyword evidence="3" id="KW-1185">Reference proteome</keyword>
<evidence type="ECO:0000313" key="3">
    <source>
        <dbReference type="Proteomes" id="UP001305414"/>
    </source>
</evidence>
<feature type="region of interest" description="Disordered" evidence="1">
    <location>
        <begin position="25"/>
        <end position="62"/>
    </location>
</feature>
<reference evidence="2 3" key="1">
    <citation type="submission" date="2023-10" db="EMBL/GenBank/DDBJ databases">
        <title>Draft genome sequence of Xylaria bambusicola isolate GMP-LS, the root and basal stem rot pathogen of sugarcane in Indonesia.</title>
        <authorList>
            <person name="Selvaraj P."/>
            <person name="Muralishankar V."/>
            <person name="Muruganantham S."/>
            <person name="Sp S."/>
            <person name="Haryani S."/>
            <person name="Lau K.J.X."/>
            <person name="Naqvi N.I."/>
        </authorList>
    </citation>
    <scope>NUCLEOTIDE SEQUENCE [LARGE SCALE GENOMIC DNA]</scope>
    <source>
        <strain evidence="2">GMP-LS</strain>
    </source>
</reference>
<proteinExistence type="predicted"/>
<comment type="caution">
    <text evidence="2">The sequence shown here is derived from an EMBL/GenBank/DDBJ whole genome shotgun (WGS) entry which is preliminary data.</text>
</comment>
<dbReference type="AlphaFoldDB" id="A0AAN7UPM7"/>
<evidence type="ECO:0000313" key="2">
    <source>
        <dbReference type="EMBL" id="KAK5632862.1"/>
    </source>
</evidence>
<dbReference type="Proteomes" id="UP001305414">
    <property type="component" value="Unassembled WGS sequence"/>
</dbReference>
<name>A0AAN7UPM7_9PEZI</name>
<feature type="compositionally biased region" description="Basic and acidic residues" evidence="1">
    <location>
        <begin position="32"/>
        <end position="44"/>
    </location>
</feature>
<organism evidence="2 3">
    <name type="scientific">Xylaria bambusicola</name>
    <dbReference type="NCBI Taxonomy" id="326684"/>
    <lineage>
        <taxon>Eukaryota</taxon>
        <taxon>Fungi</taxon>
        <taxon>Dikarya</taxon>
        <taxon>Ascomycota</taxon>
        <taxon>Pezizomycotina</taxon>
        <taxon>Sordariomycetes</taxon>
        <taxon>Xylariomycetidae</taxon>
        <taxon>Xylariales</taxon>
        <taxon>Xylariaceae</taxon>
        <taxon>Xylaria</taxon>
    </lineage>
</organism>
<dbReference type="EMBL" id="JAWHQM010000027">
    <property type="protein sequence ID" value="KAK5632862.1"/>
    <property type="molecule type" value="Genomic_DNA"/>
</dbReference>
<gene>
    <name evidence="2" type="ORF">RRF57_008576</name>
</gene>
<sequence length="133" mass="15054">MSHWIQFRLLQDFMEIGADLQRCPDMLGKNHQPGDRARSIRTDEPQGSGPATPDSRAERPRRTKVQVLDYFQNHDVKIKPHNVDSAENLQKALGEHGTGIADNHRFHLYVAEDLSRDVIEVLGSGLNIEANVF</sequence>
<protein>
    <submittedName>
        <fullName evidence="2">Uncharacterized protein</fullName>
    </submittedName>
</protein>